<sequence length="159" mass="17722">MRALIHRSHETKRRSSLLVPAELSLPDTGTIRRRSIGLATGETSLLAPPLVTIRRGSHGDIPLIIPSDLSPKKELEVKAACEARRRSSLWESSNQNLTPPGVGEYSNVRRRSSGYGGELQRQIIAETESSNNKLRQFVGIVIFVIVIVISFSFYRLVHH</sequence>
<evidence type="ECO:0000313" key="2">
    <source>
        <dbReference type="EMBL" id="ESP03309.1"/>
    </source>
</evidence>
<keyword evidence="3" id="KW-1185">Reference proteome</keyword>
<keyword evidence="1" id="KW-0812">Transmembrane</keyword>
<dbReference type="EMBL" id="KB200049">
    <property type="protein sequence ID" value="ESP03309.1"/>
    <property type="molecule type" value="Genomic_DNA"/>
</dbReference>
<protein>
    <submittedName>
        <fullName evidence="2">Uncharacterized protein</fullName>
    </submittedName>
</protein>
<gene>
    <name evidence="2" type="ORF">LOTGIDRAFT_171544</name>
</gene>
<evidence type="ECO:0000256" key="1">
    <source>
        <dbReference type="SAM" id="Phobius"/>
    </source>
</evidence>
<dbReference type="AlphaFoldDB" id="V4AGY1"/>
<dbReference type="GeneID" id="20241810"/>
<evidence type="ECO:0000313" key="3">
    <source>
        <dbReference type="Proteomes" id="UP000030746"/>
    </source>
</evidence>
<keyword evidence="1" id="KW-0472">Membrane</keyword>
<reference evidence="2 3" key="1">
    <citation type="journal article" date="2013" name="Nature">
        <title>Insights into bilaterian evolution from three spiralian genomes.</title>
        <authorList>
            <person name="Simakov O."/>
            <person name="Marletaz F."/>
            <person name="Cho S.J."/>
            <person name="Edsinger-Gonzales E."/>
            <person name="Havlak P."/>
            <person name="Hellsten U."/>
            <person name="Kuo D.H."/>
            <person name="Larsson T."/>
            <person name="Lv J."/>
            <person name="Arendt D."/>
            <person name="Savage R."/>
            <person name="Osoegawa K."/>
            <person name="de Jong P."/>
            <person name="Grimwood J."/>
            <person name="Chapman J.A."/>
            <person name="Shapiro H."/>
            <person name="Aerts A."/>
            <person name="Otillar R.P."/>
            <person name="Terry A.Y."/>
            <person name="Boore J.L."/>
            <person name="Grigoriev I.V."/>
            <person name="Lindberg D.R."/>
            <person name="Seaver E.C."/>
            <person name="Weisblat D.A."/>
            <person name="Putnam N.H."/>
            <person name="Rokhsar D.S."/>
        </authorList>
    </citation>
    <scope>NUCLEOTIDE SEQUENCE [LARGE SCALE GENOMIC DNA]</scope>
</reference>
<keyword evidence="1" id="KW-1133">Transmembrane helix</keyword>
<organism evidence="2 3">
    <name type="scientific">Lottia gigantea</name>
    <name type="common">Giant owl limpet</name>
    <dbReference type="NCBI Taxonomy" id="225164"/>
    <lineage>
        <taxon>Eukaryota</taxon>
        <taxon>Metazoa</taxon>
        <taxon>Spiralia</taxon>
        <taxon>Lophotrochozoa</taxon>
        <taxon>Mollusca</taxon>
        <taxon>Gastropoda</taxon>
        <taxon>Patellogastropoda</taxon>
        <taxon>Lottioidea</taxon>
        <taxon>Lottiidae</taxon>
        <taxon>Lottia</taxon>
    </lineage>
</organism>
<dbReference type="Proteomes" id="UP000030746">
    <property type="component" value="Unassembled WGS sequence"/>
</dbReference>
<dbReference type="HOGENOM" id="CLU_1662767_0_0_1"/>
<proteinExistence type="predicted"/>
<dbReference type="CTD" id="20241810"/>
<name>V4AGY1_LOTGI</name>
<accession>V4AGY1</accession>
<feature type="transmembrane region" description="Helical" evidence="1">
    <location>
        <begin position="137"/>
        <end position="157"/>
    </location>
</feature>
<dbReference type="KEGG" id="lgi:LOTGIDRAFT_171544"/>
<dbReference type="RefSeq" id="XP_009045982.1">
    <property type="nucleotide sequence ID" value="XM_009047734.1"/>
</dbReference>